<name>A0AAW7ZGI4_9FIRM</name>
<evidence type="ECO:0000259" key="11">
    <source>
        <dbReference type="Pfam" id="PF01052"/>
    </source>
</evidence>
<dbReference type="PANTHER" id="PTHR30034:SF6">
    <property type="entry name" value="YOP PROTEINS TRANSLOCATION PROTEIN Q"/>
    <property type="match status" value="1"/>
</dbReference>
<dbReference type="PIRSF" id="PIRSF002888">
    <property type="entry name" value="FliM"/>
    <property type="match status" value="1"/>
</dbReference>
<dbReference type="Gene3D" id="3.40.1550.10">
    <property type="entry name" value="CheC-like"/>
    <property type="match status" value="1"/>
</dbReference>
<dbReference type="GO" id="GO:0005886">
    <property type="term" value="C:plasma membrane"/>
    <property type="evidence" value="ECO:0007669"/>
    <property type="project" value="UniProtKB-SubCell"/>
</dbReference>
<evidence type="ECO:0000256" key="3">
    <source>
        <dbReference type="ARBA" id="ARBA00011049"/>
    </source>
</evidence>
<dbReference type="EMBL" id="JARPTC010000021">
    <property type="protein sequence ID" value="MDO7788392.1"/>
    <property type="molecule type" value="Genomic_DNA"/>
</dbReference>
<dbReference type="AlphaFoldDB" id="A0AAW7ZGI4"/>
<feature type="domain" description="Flagellar motor switch protein FliN-like C-terminal" evidence="11">
    <location>
        <begin position="255"/>
        <end position="323"/>
    </location>
</feature>
<reference evidence="12" key="1">
    <citation type="journal article" date="2023" name="J. Hazard. Mater.">
        <title>Anaerobic biodegradation of pyrene and benzo[a]pyrene by a new sulfate-reducing Desulforamulus aquiferis strain DSA.</title>
        <authorList>
            <person name="Zhang Z."/>
            <person name="Sun J."/>
            <person name="Gong X."/>
            <person name="Wang C."/>
            <person name="Wang H."/>
        </authorList>
    </citation>
    <scope>NUCLEOTIDE SEQUENCE</scope>
    <source>
        <strain evidence="12">DSA</strain>
    </source>
</reference>
<dbReference type="Pfam" id="PF02154">
    <property type="entry name" value="FliM"/>
    <property type="match status" value="1"/>
</dbReference>
<dbReference type="RefSeq" id="WP_304544291.1">
    <property type="nucleotide sequence ID" value="NZ_JARPTC010000021.1"/>
</dbReference>
<dbReference type="GO" id="GO:0003774">
    <property type="term" value="F:cytoskeletal motor activity"/>
    <property type="evidence" value="ECO:0007669"/>
    <property type="project" value="InterPro"/>
</dbReference>
<dbReference type="SUPFAM" id="SSF101801">
    <property type="entry name" value="Surface presentation of antigens (SPOA)"/>
    <property type="match status" value="1"/>
</dbReference>
<dbReference type="InterPro" id="IPR001689">
    <property type="entry name" value="Flag_FliM"/>
</dbReference>
<evidence type="ECO:0000256" key="8">
    <source>
        <dbReference type="ARBA" id="ARBA00023136"/>
    </source>
</evidence>
<evidence type="ECO:0000256" key="1">
    <source>
        <dbReference type="ARBA" id="ARBA00004117"/>
    </source>
</evidence>
<evidence type="ECO:0000313" key="12">
    <source>
        <dbReference type="EMBL" id="MDO7788392.1"/>
    </source>
</evidence>
<evidence type="ECO:0000256" key="4">
    <source>
        <dbReference type="ARBA" id="ARBA00021898"/>
    </source>
</evidence>
<dbReference type="GO" id="GO:0050918">
    <property type="term" value="P:positive chemotaxis"/>
    <property type="evidence" value="ECO:0007669"/>
    <property type="project" value="TreeGrafter"/>
</dbReference>
<keyword evidence="12" id="KW-0282">Flagellum</keyword>
<accession>A0AAW7ZGI4</accession>
<reference evidence="12" key="2">
    <citation type="submission" date="2023-03" db="EMBL/GenBank/DDBJ databases">
        <authorList>
            <person name="Zhang Z."/>
        </authorList>
    </citation>
    <scope>NUCLEOTIDE SEQUENCE</scope>
    <source>
        <strain evidence="12">DSA</strain>
    </source>
</reference>
<evidence type="ECO:0000313" key="13">
    <source>
        <dbReference type="Proteomes" id="UP001172911"/>
    </source>
</evidence>
<dbReference type="Pfam" id="PF01052">
    <property type="entry name" value="FliMN_C"/>
    <property type="match status" value="1"/>
</dbReference>
<keyword evidence="6" id="KW-0145">Chemotaxis</keyword>
<keyword evidence="12" id="KW-0966">Cell projection</keyword>
<dbReference type="SUPFAM" id="SSF103039">
    <property type="entry name" value="CheC-like"/>
    <property type="match status" value="1"/>
</dbReference>
<dbReference type="InterPro" id="IPR001543">
    <property type="entry name" value="FliN-like_C"/>
</dbReference>
<dbReference type="GO" id="GO:0009425">
    <property type="term" value="C:bacterial-type flagellum basal body"/>
    <property type="evidence" value="ECO:0007669"/>
    <property type="project" value="UniProtKB-SubCell"/>
</dbReference>
<keyword evidence="5" id="KW-1003">Cell membrane</keyword>
<dbReference type="InterPro" id="IPR036429">
    <property type="entry name" value="SpoA-like_sf"/>
</dbReference>
<dbReference type="NCBIfam" id="TIGR01397">
    <property type="entry name" value="fliM_switch"/>
    <property type="match status" value="1"/>
</dbReference>
<organism evidence="12 13">
    <name type="scientific">Desulforamulus aquiferis</name>
    <dbReference type="NCBI Taxonomy" id="1397668"/>
    <lineage>
        <taxon>Bacteria</taxon>
        <taxon>Bacillati</taxon>
        <taxon>Bacillota</taxon>
        <taxon>Clostridia</taxon>
        <taxon>Eubacteriales</taxon>
        <taxon>Peptococcaceae</taxon>
        <taxon>Desulforamulus</taxon>
    </lineage>
</organism>
<evidence type="ECO:0000256" key="7">
    <source>
        <dbReference type="ARBA" id="ARBA00022779"/>
    </source>
</evidence>
<gene>
    <name evidence="12" type="primary">fliM</name>
    <name evidence="12" type="ORF">P6N53_14285</name>
</gene>
<keyword evidence="8" id="KW-0472">Membrane</keyword>
<evidence type="ECO:0000256" key="10">
    <source>
        <dbReference type="NCBIfam" id="TIGR01397"/>
    </source>
</evidence>
<dbReference type="PRINTS" id="PR00955">
    <property type="entry name" value="FLGMOTORFLIM"/>
</dbReference>
<comment type="similarity">
    <text evidence="3">Belongs to the FliM family.</text>
</comment>
<keyword evidence="12" id="KW-0969">Cilium</keyword>
<dbReference type="Gene3D" id="2.30.330.10">
    <property type="entry name" value="SpoA-like"/>
    <property type="match status" value="1"/>
</dbReference>
<evidence type="ECO:0000256" key="9">
    <source>
        <dbReference type="ARBA" id="ARBA00023143"/>
    </source>
</evidence>
<comment type="caution">
    <text evidence="12">The sequence shown here is derived from an EMBL/GenBank/DDBJ whole genome shotgun (WGS) entry which is preliminary data.</text>
</comment>
<dbReference type="InterPro" id="IPR028976">
    <property type="entry name" value="CheC-like_sf"/>
</dbReference>
<dbReference type="Proteomes" id="UP001172911">
    <property type="component" value="Unassembled WGS sequence"/>
</dbReference>
<keyword evidence="9" id="KW-0975">Bacterial flagellum</keyword>
<keyword evidence="7" id="KW-0283">Flagellar rotation</keyword>
<keyword evidence="13" id="KW-1185">Reference proteome</keyword>
<proteinExistence type="inferred from homology"/>
<evidence type="ECO:0000256" key="6">
    <source>
        <dbReference type="ARBA" id="ARBA00022500"/>
    </source>
</evidence>
<sequence>MSKEVLSQGEIDSLLAALLSGSVPEEEPVEIKENKKLKVYDFRRPNKFTKEQLRTLQVLHEGYARLLSNFLSGYLRTNISIEVASIGQFTYEEFVNSVPSPTVMTIFSLSPLKGNALMETNPQFLFPIIDLQFGGPGEMPLKVRELTDIELSVCNRIIKRLLDHLTISWKDIAAVTPRIESIDANPHLHQLMSPNDIVAVITFSTGVGEEVRGLINLCLPFNFLDPVLSRFSATNQFMRDNEQNETDIKALEFWLGEADVELAVNVGQNEISVKDFLQLQVGDVLPLNRNFNQDLDVYINDELKYKAQVGTVGQTLAIQVTSLAEEAWEIV</sequence>
<protein>
    <recommendedName>
        <fullName evidence="4 10">Flagellar motor switch protein FliM</fullName>
    </recommendedName>
</protein>
<dbReference type="CDD" id="cd17908">
    <property type="entry name" value="FliM"/>
    <property type="match status" value="1"/>
</dbReference>
<evidence type="ECO:0000256" key="2">
    <source>
        <dbReference type="ARBA" id="ARBA00004202"/>
    </source>
</evidence>
<comment type="subcellular location">
    <subcellularLocation>
        <location evidence="1">Bacterial flagellum basal body</location>
    </subcellularLocation>
    <subcellularLocation>
        <location evidence="2">Cell membrane</location>
        <topology evidence="2">Peripheral membrane protein</topology>
    </subcellularLocation>
</comment>
<evidence type="ECO:0000256" key="5">
    <source>
        <dbReference type="ARBA" id="ARBA00022475"/>
    </source>
</evidence>
<dbReference type="GO" id="GO:0071978">
    <property type="term" value="P:bacterial-type flagellum-dependent swarming motility"/>
    <property type="evidence" value="ECO:0007669"/>
    <property type="project" value="TreeGrafter"/>
</dbReference>
<dbReference type="PANTHER" id="PTHR30034">
    <property type="entry name" value="FLAGELLAR MOTOR SWITCH PROTEIN FLIM"/>
    <property type="match status" value="1"/>
</dbReference>